<reference evidence="3" key="1">
    <citation type="submission" date="2012-11" db="EMBL/GenBank/DDBJ databases">
        <authorList>
            <person name="Lucero-Rivera Y.E."/>
            <person name="Tovar-Ramirez D."/>
        </authorList>
    </citation>
    <scope>NUCLEOTIDE SEQUENCE [LARGE SCALE GENOMIC DNA]</scope>
    <source>
        <strain evidence="3">Araruama</strain>
    </source>
</reference>
<proteinExistence type="predicted"/>
<dbReference type="AlphaFoldDB" id="A0A1V1PHG1"/>
<feature type="domain" description="UDP-N-acetylglucosamine 2-epimerase" evidence="1">
    <location>
        <begin position="26"/>
        <end position="372"/>
    </location>
</feature>
<name>A0A1V1PHG1_9BACT</name>
<evidence type="ECO:0000313" key="2">
    <source>
        <dbReference type="EMBL" id="ETR74246.1"/>
    </source>
</evidence>
<sequence>MQQIKVMIASTGRADYGLLYPLIKQIIADNKFDLQLIATGTHLSPLHGKTIKLIEEDKDVHVAAKVEMTMKSDTEDAICNSIAIGLIGFSRLFNSQQPDILIVLGDRYELWSICIAAVIHKIPIAHIHGGEATFGLIDDPIRHSVSKMSAFHFASIDLYAKRIIQMGENPERVFVVGAIGLDNIKNIPLMTLQELSEYSQVDFSKKIALMTYHPVTLDSYDNAEQQVKEVLNALTETDLFVLMTMPNSDTSGNVIYQTIKSYAQQFPEKFRLIDNLGQKAYLSAMEHAKLMVGNSSSGIVESASFKLPVVNIGDRQAGRFKPKNVIDCACTQDEITTAINHALSDEFRASIDSLESPYGDGNTATRIITILKSIDFTNKTQFLKKGFYDLKQDLSQLNVQRVK</sequence>
<dbReference type="GO" id="GO:0006047">
    <property type="term" value="P:UDP-N-acetylglucosamine metabolic process"/>
    <property type="evidence" value="ECO:0007669"/>
    <property type="project" value="InterPro"/>
</dbReference>
<protein>
    <submittedName>
        <fullName evidence="2">UDP-N-acetylglucosamine 2-epimerase</fullName>
    </submittedName>
</protein>
<comment type="caution">
    <text evidence="2">The sequence shown here is derived from an EMBL/GenBank/DDBJ whole genome shotgun (WGS) entry which is preliminary data.</text>
</comment>
<dbReference type="GO" id="GO:0004553">
    <property type="term" value="F:hydrolase activity, hydrolyzing O-glycosyl compounds"/>
    <property type="evidence" value="ECO:0007669"/>
    <property type="project" value="InterPro"/>
</dbReference>
<dbReference type="Gene3D" id="3.40.50.2000">
    <property type="entry name" value="Glycogen Phosphorylase B"/>
    <property type="match status" value="2"/>
</dbReference>
<dbReference type="NCBIfam" id="TIGR03568">
    <property type="entry name" value="NeuC_NnaA"/>
    <property type="match status" value="1"/>
</dbReference>
<dbReference type="PANTHER" id="PTHR43174:SF3">
    <property type="entry name" value="UDP-N-ACETYLGLUCOSAMINE 2-EPIMERASE"/>
    <property type="match status" value="1"/>
</dbReference>
<dbReference type="InterPro" id="IPR020004">
    <property type="entry name" value="UDP-GlcNAc_Epase"/>
</dbReference>
<dbReference type="SUPFAM" id="SSF53756">
    <property type="entry name" value="UDP-Glycosyltransferase/glycogen phosphorylase"/>
    <property type="match status" value="1"/>
</dbReference>
<evidence type="ECO:0000313" key="3">
    <source>
        <dbReference type="Proteomes" id="UP000189670"/>
    </source>
</evidence>
<accession>A0A1V1PHG1</accession>
<dbReference type="Proteomes" id="UP000189670">
    <property type="component" value="Unassembled WGS sequence"/>
</dbReference>
<organism evidence="2 3">
    <name type="scientific">Candidatus Magnetoglobus multicellularis str. Araruama</name>
    <dbReference type="NCBI Taxonomy" id="890399"/>
    <lineage>
        <taxon>Bacteria</taxon>
        <taxon>Pseudomonadati</taxon>
        <taxon>Thermodesulfobacteriota</taxon>
        <taxon>Desulfobacteria</taxon>
        <taxon>Desulfobacterales</taxon>
        <taxon>Desulfobacteraceae</taxon>
        <taxon>Candidatus Magnetoglobus</taxon>
    </lineage>
</organism>
<evidence type="ECO:0000259" key="1">
    <source>
        <dbReference type="Pfam" id="PF02350"/>
    </source>
</evidence>
<dbReference type="InterPro" id="IPR003331">
    <property type="entry name" value="UDP_GlcNAc_Epimerase_2_dom"/>
</dbReference>
<dbReference type="CDD" id="cd03786">
    <property type="entry name" value="GTB_UDP-GlcNAc_2-Epimerase"/>
    <property type="match status" value="1"/>
</dbReference>
<gene>
    <name evidence="2" type="ORF">OMM_00351</name>
</gene>
<dbReference type="PANTHER" id="PTHR43174">
    <property type="entry name" value="UDP-N-ACETYLGLUCOSAMINE 2-EPIMERASE"/>
    <property type="match status" value="1"/>
</dbReference>
<dbReference type="Pfam" id="PF02350">
    <property type="entry name" value="Epimerase_2"/>
    <property type="match status" value="1"/>
</dbReference>
<dbReference type="InterPro" id="IPR029767">
    <property type="entry name" value="WecB-like"/>
</dbReference>
<dbReference type="EMBL" id="ATBP01000015">
    <property type="protein sequence ID" value="ETR74246.1"/>
    <property type="molecule type" value="Genomic_DNA"/>
</dbReference>